<sequence>MRADALLLCVALFSTGCASLTPAPSRSGRLSDMARGATEPALTQPPGEELPRGLSSPPGFISGPDESGRLSRRRSSREVATGAASGLVGDTSARGTSQADVWEQLLSEAGLEDRDERPLPGSTLTPMQAARVLEVLLGKEVTLGQFPARVAVGFMLREVLETGEASRAELVRRAERFAHVVVLRPDGCLAWVRGGKTQQRVGPVEWKEGSFRAGLFELGLFYSGKGGVFRQLNARLEDAGEGAFTDVHDDADYVSRTLDGAQESFVELALAVGRFFSTSPADNLAALQHLPAAVVALLASAPEYLERFRYLTRGEQIQAVSKLVTNLITTWGTASATTRTLGSAMAGAEATVPVLSLSAEGALVMERVAVPVGRAAAVLGGGPGAAIILQRASTGVNGSGPSGEPGQWGPAKESMSDRARRYQEQVSGHSADEAYWVGGVGKNGVGVKFDGFKDGVLLEAKGPGYANKFLDNLKAKVWFEKSGAKALVEQARRQLRATEGTGASIRWHIAEQKTADAIGELFRANEIEGIEVVFTPPLS</sequence>
<dbReference type="Pfam" id="PF15648">
    <property type="entry name" value="Tox-REase-5"/>
    <property type="match status" value="1"/>
</dbReference>
<keyword evidence="2" id="KW-0732">Signal</keyword>
<keyword evidence="5" id="KW-1185">Reference proteome</keyword>
<evidence type="ECO:0000259" key="3">
    <source>
        <dbReference type="Pfam" id="PF15648"/>
    </source>
</evidence>
<name>A0ABX7NRW5_9BACT</name>
<accession>A0ABX7NRW5</accession>
<dbReference type="PROSITE" id="PS51257">
    <property type="entry name" value="PROKAR_LIPOPROTEIN"/>
    <property type="match status" value="1"/>
</dbReference>
<feature type="signal peptide" evidence="2">
    <location>
        <begin position="1"/>
        <end position="18"/>
    </location>
</feature>
<dbReference type="EMBL" id="CP071090">
    <property type="protein sequence ID" value="QSQ21627.1"/>
    <property type="molecule type" value="Genomic_DNA"/>
</dbReference>
<dbReference type="InterPro" id="IPR028904">
    <property type="entry name" value="Tox-REase-5_dom"/>
</dbReference>
<feature type="domain" description="Tox-REase-5" evidence="3">
    <location>
        <begin position="420"/>
        <end position="511"/>
    </location>
</feature>
<reference evidence="4 5" key="1">
    <citation type="submission" date="2021-02" db="EMBL/GenBank/DDBJ databases">
        <title>De Novo genome assembly of isolated myxobacteria.</title>
        <authorList>
            <person name="Stevens D.C."/>
        </authorList>
    </citation>
    <scope>NUCLEOTIDE SEQUENCE [LARGE SCALE GENOMIC DNA]</scope>
    <source>
        <strain evidence="5">SCPEA02</strain>
    </source>
</reference>
<feature type="chain" id="PRO_5046877566" description="Tox-REase-5 domain-containing protein" evidence="2">
    <location>
        <begin position="19"/>
        <end position="539"/>
    </location>
</feature>
<organism evidence="4 5">
    <name type="scientific">Pyxidicoccus parkwayensis</name>
    <dbReference type="NCBI Taxonomy" id="2813578"/>
    <lineage>
        <taxon>Bacteria</taxon>
        <taxon>Pseudomonadati</taxon>
        <taxon>Myxococcota</taxon>
        <taxon>Myxococcia</taxon>
        <taxon>Myxococcales</taxon>
        <taxon>Cystobacterineae</taxon>
        <taxon>Myxococcaceae</taxon>
        <taxon>Pyxidicoccus</taxon>
    </lineage>
</organism>
<gene>
    <name evidence="4" type="ORF">JY651_41740</name>
</gene>
<evidence type="ECO:0000313" key="4">
    <source>
        <dbReference type="EMBL" id="QSQ21627.1"/>
    </source>
</evidence>
<evidence type="ECO:0000256" key="1">
    <source>
        <dbReference type="SAM" id="MobiDB-lite"/>
    </source>
</evidence>
<feature type="region of interest" description="Disordered" evidence="1">
    <location>
        <begin position="38"/>
        <end position="95"/>
    </location>
</feature>
<dbReference type="Proteomes" id="UP000662747">
    <property type="component" value="Chromosome"/>
</dbReference>
<protein>
    <recommendedName>
        <fullName evidence="3">Tox-REase-5 domain-containing protein</fullName>
    </recommendedName>
</protein>
<proteinExistence type="predicted"/>
<evidence type="ECO:0000313" key="5">
    <source>
        <dbReference type="Proteomes" id="UP000662747"/>
    </source>
</evidence>
<evidence type="ECO:0000256" key="2">
    <source>
        <dbReference type="SAM" id="SignalP"/>
    </source>
</evidence>